<protein>
    <submittedName>
        <fullName evidence="2">N-acetylglucosaminyl deacetylase, LmbE family</fullName>
    </submittedName>
</protein>
<dbReference type="Proteomes" id="UP000236736">
    <property type="component" value="Unassembled WGS sequence"/>
</dbReference>
<feature type="signal peptide" evidence="1">
    <location>
        <begin position="1"/>
        <end position="23"/>
    </location>
</feature>
<dbReference type="PANTHER" id="PTHR12993">
    <property type="entry name" value="N-ACETYLGLUCOSAMINYL-PHOSPHATIDYLINOSITOL DE-N-ACETYLASE-RELATED"/>
    <property type="match status" value="1"/>
</dbReference>
<reference evidence="3" key="1">
    <citation type="submission" date="2016-10" db="EMBL/GenBank/DDBJ databases">
        <authorList>
            <person name="Varghese N."/>
            <person name="Submissions S."/>
        </authorList>
    </citation>
    <scope>NUCLEOTIDE SEQUENCE [LARGE SCALE GENOMIC DNA]</scope>
    <source>
        <strain evidence="3">DSM 17298</strain>
    </source>
</reference>
<dbReference type="GO" id="GO:0000225">
    <property type="term" value="F:N-acetylglucosaminylphosphatidylinositol deacetylase activity"/>
    <property type="evidence" value="ECO:0007669"/>
    <property type="project" value="TreeGrafter"/>
</dbReference>
<dbReference type="InterPro" id="IPR024078">
    <property type="entry name" value="LmbE-like_dom_sf"/>
</dbReference>
<sequence>MLKPKVFQASVFFLFGLFGHTLAQSIPSSQIYHQLLQLKETKRVLYIAAHPDDENTRLIAYLVNGEHAEVAYLSLTRGDGGQNLIGKELGIELGQIRTQELIKARETDGGRQFFTRAMDFGYSKNPTETLQNWEKGKVLADVVWAIRKFQPDILITRFNTIPGATHGQHTTSAILAGEAFQLAGKSDAFPEQLKWVKPWQPKRIFFNAYNFRGDFEPEEGKDYYAFEVGGYNPLLGKTYNQIAADSRTMHKSQGFGSTAGIGASKDYIELVDGEQYVNGPFDGISDRWEAISGGKEIKSQIDQLLTQFNFLEPEKNVASFLNLRSSMLALNSGETWVKEKVSKLDQLIFKAMGLEFEFNVRKEIGFPGEKINAEFVFNNPSLTPVSAINFQVAESYLVGTKGEETVKANETINMPIELALPENSSYSQPYWLKEPFDGSLYRVLDQTQIGKPFNDPHIGGDLSFSIANQEFKVPVQLNYKFNDPVDGEVKQPFVIVPEVDLTVSKENVFLVSGADPTLTVTVNFRDQYLEGELDFEGLASDQFRILSIEDITLQKRRVYTVSFLPNGEGKKTVTARFKTADGKSYNQLTKLISYKHIPNITYFSPASFNLIQADWKISGAKVGYIPGAGDDIPGVLTSLGYKVTMIGLDDYDLDYLSQFKAIVVGIRAFNTNEALAANQQALMGYVRSGGNLIVQYNTSSPLLTSQIGPYPFSIGRDRVAVQTSPVTADWSSPVLSTPNQLNDQDLKDWVQERGLYFATAIDSAYTTPLIMQDPDEPATNGSLIVGKFGKGMFVYTGISFFRQLPAGVPGPIKLFINLIEQ</sequence>
<dbReference type="AlphaFoldDB" id="A0A1H5TS39"/>
<dbReference type="Gene3D" id="3.40.50.10320">
    <property type="entry name" value="LmbE-like"/>
    <property type="match status" value="1"/>
</dbReference>
<dbReference type="InterPro" id="IPR003737">
    <property type="entry name" value="GlcNAc_PI_deacetylase-related"/>
</dbReference>
<dbReference type="PANTHER" id="PTHR12993:SF23">
    <property type="entry name" value="N-ACETYLGLUCOSAMINYLPHOSPHATIDYLINOSITOL DEACETYLASE"/>
    <property type="match status" value="1"/>
</dbReference>
<proteinExistence type="predicted"/>
<evidence type="ECO:0000313" key="2">
    <source>
        <dbReference type="EMBL" id="SEF64827.1"/>
    </source>
</evidence>
<feature type="chain" id="PRO_5009285351" evidence="1">
    <location>
        <begin position="24"/>
        <end position="821"/>
    </location>
</feature>
<keyword evidence="1" id="KW-0732">Signal</keyword>
<dbReference type="InterPro" id="IPR029062">
    <property type="entry name" value="Class_I_gatase-like"/>
</dbReference>
<dbReference type="Pfam" id="PF02585">
    <property type="entry name" value="PIG-L"/>
    <property type="match status" value="1"/>
</dbReference>
<name>A0A1H5TS39_9BACT</name>
<dbReference type="OrthoDB" id="9759749at2"/>
<dbReference type="SUPFAM" id="SSF52317">
    <property type="entry name" value="Class I glutamine amidotransferase-like"/>
    <property type="match status" value="1"/>
</dbReference>
<organism evidence="2 3">
    <name type="scientific">Algoriphagus boritolerans DSM 17298 = JCM 18970</name>
    <dbReference type="NCBI Taxonomy" id="1120964"/>
    <lineage>
        <taxon>Bacteria</taxon>
        <taxon>Pseudomonadati</taxon>
        <taxon>Bacteroidota</taxon>
        <taxon>Cytophagia</taxon>
        <taxon>Cytophagales</taxon>
        <taxon>Cyclobacteriaceae</taxon>
        <taxon>Algoriphagus</taxon>
    </lineage>
</organism>
<dbReference type="EMBL" id="FNVR01000003">
    <property type="protein sequence ID" value="SEF64827.1"/>
    <property type="molecule type" value="Genomic_DNA"/>
</dbReference>
<dbReference type="STRING" id="1120964.GCA_001313265_00728"/>
<dbReference type="RefSeq" id="WP_103923583.1">
    <property type="nucleotide sequence ID" value="NZ_FNVR01000003.1"/>
</dbReference>
<accession>A0A1H5TS39</accession>
<evidence type="ECO:0000256" key="1">
    <source>
        <dbReference type="SAM" id="SignalP"/>
    </source>
</evidence>
<evidence type="ECO:0000313" key="3">
    <source>
        <dbReference type="Proteomes" id="UP000236736"/>
    </source>
</evidence>
<keyword evidence="3" id="KW-1185">Reference proteome</keyword>
<dbReference type="SUPFAM" id="SSF102588">
    <property type="entry name" value="LmbE-like"/>
    <property type="match status" value="1"/>
</dbReference>
<gene>
    <name evidence="2" type="ORF">SAMN03080598_00877</name>
</gene>